<protein>
    <submittedName>
        <fullName evidence="1">Uncharacterized protein</fullName>
    </submittedName>
</protein>
<name>A0A6A4HTM5_9AGAR</name>
<gene>
    <name evidence="1" type="ORF">BT96DRAFT_974910</name>
</gene>
<sequence length="331" mass="37749">MCIVQYRDDIHKSTRTKNAFGPEGHLETWHAELYYYYQCYPKLVVKLVYPNSRKTPKRDSLPLSIHATLTCFGLQLPGQTDVLNPRDILLNLPSLEYLFLGRILLPCDVYPRREECIFQLRELRVEHCTKYRDEDQADAFFGFLESQTELEELHFQMSSIPPSESFAFVCPSKVENVDHVVVLGSSTCPRSPVQTLNAESVEVVDDVTLQSTAPNGIEDLTLDYRLFLELSMDGRISQEFPRLKRLRLRLLSELKFFDEKAEFTTACGNILHSLGTSLEVLVIDIGILAIYAAKNCVDKQDRARLHRVLMEEVSATVRSSAGTQLRVVELG</sequence>
<feature type="non-terminal residue" evidence="1">
    <location>
        <position position="331"/>
    </location>
</feature>
<reference evidence="1" key="1">
    <citation type="journal article" date="2019" name="Environ. Microbiol.">
        <title>Fungal ecological strategies reflected in gene transcription - a case study of two litter decomposers.</title>
        <authorList>
            <person name="Barbi F."/>
            <person name="Kohler A."/>
            <person name="Barry K."/>
            <person name="Baskaran P."/>
            <person name="Daum C."/>
            <person name="Fauchery L."/>
            <person name="Ihrmark K."/>
            <person name="Kuo A."/>
            <person name="LaButti K."/>
            <person name="Lipzen A."/>
            <person name="Morin E."/>
            <person name="Grigoriev I.V."/>
            <person name="Henrissat B."/>
            <person name="Lindahl B."/>
            <person name="Martin F."/>
        </authorList>
    </citation>
    <scope>NUCLEOTIDE SEQUENCE</scope>
    <source>
        <strain evidence="1">JB14</strain>
    </source>
</reference>
<organism evidence="1 2">
    <name type="scientific">Gymnopus androsaceus JB14</name>
    <dbReference type="NCBI Taxonomy" id="1447944"/>
    <lineage>
        <taxon>Eukaryota</taxon>
        <taxon>Fungi</taxon>
        <taxon>Dikarya</taxon>
        <taxon>Basidiomycota</taxon>
        <taxon>Agaricomycotina</taxon>
        <taxon>Agaricomycetes</taxon>
        <taxon>Agaricomycetidae</taxon>
        <taxon>Agaricales</taxon>
        <taxon>Marasmiineae</taxon>
        <taxon>Omphalotaceae</taxon>
        <taxon>Gymnopus</taxon>
    </lineage>
</organism>
<proteinExistence type="predicted"/>
<evidence type="ECO:0000313" key="1">
    <source>
        <dbReference type="EMBL" id="KAE9401131.1"/>
    </source>
</evidence>
<keyword evidence="2" id="KW-1185">Reference proteome</keyword>
<dbReference type="EMBL" id="ML769449">
    <property type="protein sequence ID" value="KAE9401131.1"/>
    <property type="molecule type" value="Genomic_DNA"/>
</dbReference>
<dbReference type="AlphaFoldDB" id="A0A6A4HTM5"/>
<evidence type="ECO:0000313" key="2">
    <source>
        <dbReference type="Proteomes" id="UP000799118"/>
    </source>
</evidence>
<accession>A0A6A4HTM5</accession>
<dbReference type="Proteomes" id="UP000799118">
    <property type="component" value="Unassembled WGS sequence"/>
</dbReference>